<gene>
    <name evidence="2" type="ORF">ACFQZI_10175</name>
</gene>
<keyword evidence="1" id="KW-1133">Transmembrane helix</keyword>
<dbReference type="RefSeq" id="WP_377142063.1">
    <property type="nucleotide sequence ID" value="NZ_JBHTIA010000005.1"/>
</dbReference>
<proteinExistence type="predicted"/>
<evidence type="ECO:0000256" key="1">
    <source>
        <dbReference type="SAM" id="Phobius"/>
    </source>
</evidence>
<accession>A0ABW2ZGC4</accession>
<evidence type="ECO:0000313" key="3">
    <source>
        <dbReference type="Proteomes" id="UP001597073"/>
    </source>
</evidence>
<name>A0ABW2ZGC4_9SPHI</name>
<sequence length="100" mass="10963">MTSQAAYISHNPLKSVYRTLIYYSVTLTAVVLFNILPGFKSGPCTPGLDILSGFVLFLGSIILLGVNLIRLKLKGRAYLPSVIIHFVVFTGCLIFSLIWG</sequence>
<feature type="transmembrane region" description="Helical" evidence="1">
    <location>
        <begin position="20"/>
        <end position="39"/>
    </location>
</feature>
<keyword evidence="1" id="KW-0472">Membrane</keyword>
<organism evidence="2 3">
    <name type="scientific">Mucilaginibacter lutimaris</name>
    <dbReference type="NCBI Taxonomy" id="931629"/>
    <lineage>
        <taxon>Bacteria</taxon>
        <taxon>Pseudomonadati</taxon>
        <taxon>Bacteroidota</taxon>
        <taxon>Sphingobacteriia</taxon>
        <taxon>Sphingobacteriales</taxon>
        <taxon>Sphingobacteriaceae</taxon>
        <taxon>Mucilaginibacter</taxon>
    </lineage>
</organism>
<evidence type="ECO:0000313" key="2">
    <source>
        <dbReference type="EMBL" id="MFD0765217.1"/>
    </source>
</evidence>
<keyword evidence="3" id="KW-1185">Reference proteome</keyword>
<reference evidence="3" key="1">
    <citation type="journal article" date="2019" name="Int. J. Syst. Evol. Microbiol.">
        <title>The Global Catalogue of Microorganisms (GCM) 10K type strain sequencing project: providing services to taxonomists for standard genome sequencing and annotation.</title>
        <authorList>
            <consortium name="The Broad Institute Genomics Platform"/>
            <consortium name="The Broad Institute Genome Sequencing Center for Infectious Disease"/>
            <person name="Wu L."/>
            <person name="Ma J."/>
        </authorList>
    </citation>
    <scope>NUCLEOTIDE SEQUENCE [LARGE SCALE GENOMIC DNA]</scope>
    <source>
        <strain evidence="3">CCUG 60742</strain>
    </source>
</reference>
<comment type="caution">
    <text evidence="2">The sequence shown here is derived from an EMBL/GenBank/DDBJ whole genome shotgun (WGS) entry which is preliminary data.</text>
</comment>
<dbReference type="EMBL" id="JBHTIA010000005">
    <property type="protein sequence ID" value="MFD0765217.1"/>
    <property type="molecule type" value="Genomic_DNA"/>
</dbReference>
<dbReference type="Proteomes" id="UP001597073">
    <property type="component" value="Unassembled WGS sequence"/>
</dbReference>
<feature type="transmembrane region" description="Helical" evidence="1">
    <location>
        <begin position="77"/>
        <end position="99"/>
    </location>
</feature>
<protein>
    <submittedName>
        <fullName evidence="2">Uncharacterized protein</fullName>
    </submittedName>
</protein>
<keyword evidence="1" id="KW-0812">Transmembrane</keyword>
<feature type="transmembrane region" description="Helical" evidence="1">
    <location>
        <begin position="51"/>
        <end position="70"/>
    </location>
</feature>